<dbReference type="GO" id="GO:0000398">
    <property type="term" value="P:mRNA splicing, via spliceosome"/>
    <property type="evidence" value="ECO:0007669"/>
    <property type="project" value="InterPro"/>
</dbReference>
<evidence type="ECO:0000256" key="2">
    <source>
        <dbReference type="SAM" id="Coils"/>
    </source>
</evidence>
<proteinExistence type="inferred from homology"/>
<feature type="compositionally biased region" description="Basic and acidic residues" evidence="3">
    <location>
        <begin position="34"/>
        <end position="43"/>
    </location>
</feature>
<accession>A0A9D5H1F0</accession>
<comment type="similarity">
    <text evidence="1">Belongs to the SNW family.</text>
</comment>
<reference evidence="5 6" key="1">
    <citation type="journal article" date="2022" name="Hortic Res">
        <title>The genome of Dioscorea zingiberensis sheds light on the biosynthesis, origin and evolution of the medicinally important diosgenin saponins.</title>
        <authorList>
            <person name="Li Y."/>
            <person name="Tan C."/>
            <person name="Li Z."/>
            <person name="Guo J."/>
            <person name="Li S."/>
            <person name="Chen X."/>
            <person name="Wang C."/>
            <person name="Dai X."/>
            <person name="Yang H."/>
            <person name="Song W."/>
            <person name="Hou L."/>
            <person name="Xu J."/>
            <person name="Tong Z."/>
            <person name="Xu A."/>
            <person name="Yuan X."/>
            <person name="Wang W."/>
            <person name="Yang Q."/>
            <person name="Chen L."/>
            <person name="Sun Z."/>
            <person name="Wang K."/>
            <person name="Pan B."/>
            <person name="Chen J."/>
            <person name="Bao Y."/>
            <person name="Liu F."/>
            <person name="Qi X."/>
            <person name="Gang D.R."/>
            <person name="Wen J."/>
            <person name="Li J."/>
        </authorList>
    </citation>
    <scope>NUCLEOTIDE SEQUENCE [LARGE SCALE GENOMIC DNA]</scope>
    <source>
        <strain evidence="5">Dzin_1.0</strain>
    </source>
</reference>
<evidence type="ECO:0000256" key="1">
    <source>
        <dbReference type="ARBA" id="ARBA00010197"/>
    </source>
</evidence>
<feature type="domain" description="SKI-interacting protein SKIP SNW" evidence="4">
    <location>
        <begin position="31"/>
        <end position="155"/>
    </location>
</feature>
<organism evidence="5 6">
    <name type="scientific">Dioscorea zingiberensis</name>
    <dbReference type="NCBI Taxonomy" id="325984"/>
    <lineage>
        <taxon>Eukaryota</taxon>
        <taxon>Viridiplantae</taxon>
        <taxon>Streptophyta</taxon>
        <taxon>Embryophyta</taxon>
        <taxon>Tracheophyta</taxon>
        <taxon>Spermatophyta</taxon>
        <taxon>Magnoliopsida</taxon>
        <taxon>Liliopsida</taxon>
        <taxon>Dioscoreales</taxon>
        <taxon>Dioscoreaceae</taxon>
        <taxon>Dioscorea</taxon>
    </lineage>
</organism>
<name>A0A9D5H1F0_9LILI</name>
<dbReference type="AlphaFoldDB" id="A0A9D5H1F0"/>
<dbReference type="Proteomes" id="UP001085076">
    <property type="component" value="Unassembled WGS sequence"/>
</dbReference>
<dbReference type="EMBL" id="JAGGNH010000139">
    <property type="protein sequence ID" value="KAJ0959880.1"/>
    <property type="molecule type" value="Genomic_DNA"/>
</dbReference>
<dbReference type="InterPro" id="IPR017862">
    <property type="entry name" value="SKI-int_prot_SKIP"/>
</dbReference>
<feature type="coiled-coil region" evidence="2">
    <location>
        <begin position="115"/>
        <end position="154"/>
    </location>
</feature>
<dbReference type="PANTHER" id="PTHR12096">
    <property type="entry name" value="NUCLEAR PROTEIN SKIP-RELATED"/>
    <property type="match status" value="1"/>
</dbReference>
<gene>
    <name evidence="5" type="ORF">J5N97_000348</name>
</gene>
<dbReference type="GO" id="GO:0005681">
    <property type="term" value="C:spliceosomal complex"/>
    <property type="evidence" value="ECO:0007669"/>
    <property type="project" value="InterPro"/>
</dbReference>
<feature type="region of interest" description="Disordered" evidence="3">
    <location>
        <begin position="34"/>
        <end position="74"/>
    </location>
</feature>
<keyword evidence="6" id="KW-1185">Reference proteome</keyword>
<evidence type="ECO:0000256" key="3">
    <source>
        <dbReference type="SAM" id="MobiDB-lite"/>
    </source>
</evidence>
<sequence length="155" mass="17695">MGWKDEVAFDAIVKQNENASKIAYSQHKDLVPKMHVDPLEPPKFKHKRVPKASGSPPVPVMHSPPKPVTVEDQQDWKIPPCISNWKNPKGYTIPLDKHLQDVQINDNFAKLSEALNVAEEKAREAVAMRSKLHKEMLLKEKDRKEHELRALAQKA</sequence>
<dbReference type="Pfam" id="PF02731">
    <property type="entry name" value="SKIP_SNW"/>
    <property type="match status" value="1"/>
</dbReference>
<evidence type="ECO:0000313" key="5">
    <source>
        <dbReference type="EMBL" id="KAJ0959880.1"/>
    </source>
</evidence>
<evidence type="ECO:0000259" key="4">
    <source>
        <dbReference type="Pfam" id="PF02731"/>
    </source>
</evidence>
<protein>
    <recommendedName>
        <fullName evidence="4">SKI-interacting protein SKIP SNW domain-containing protein</fullName>
    </recommendedName>
</protein>
<keyword evidence="2" id="KW-0175">Coiled coil</keyword>
<comment type="caution">
    <text evidence="5">The sequence shown here is derived from an EMBL/GenBank/DDBJ whole genome shotgun (WGS) entry which is preliminary data.</text>
</comment>
<dbReference type="InterPro" id="IPR004015">
    <property type="entry name" value="SKI-int_prot_SKIP_SNW-dom"/>
</dbReference>
<evidence type="ECO:0000313" key="6">
    <source>
        <dbReference type="Proteomes" id="UP001085076"/>
    </source>
</evidence>
<dbReference type="OrthoDB" id="10266404at2759"/>
<feature type="compositionally biased region" description="Pro residues" evidence="3">
    <location>
        <begin position="56"/>
        <end position="67"/>
    </location>
</feature>